<reference evidence="3" key="1">
    <citation type="submission" date="2021-01" db="EMBL/GenBank/DDBJ databases">
        <authorList>
            <person name="Corre E."/>
            <person name="Pelletier E."/>
            <person name="Niang G."/>
            <person name="Scheremetjew M."/>
            <person name="Finn R."/>
            <person name="Kale V."/>
            <person name="Holt S."/>
            <person name="Cochrane G."/>
            <person name="Meng A."/>
            <person name="Brown T."/>
            <person name="Cohen L."/>
        </authorList>
    </citation>
    <scope>NUCLEOTIDE SEQUENCE</scope>
    <source>
        <strain evidence="3">UTEX LB 985</strain>
    </source>
</reference>
<evidence type="ECO:0000259" key="2">
    <source>
        <dbReference type="PROSITE" id="PS50222"/>
    </source>
</evidence>
<dbReference type="AlphaFoldDB" id="A0A7S2D8X2"/>
<accession>A0A7S2D8X2</accession>
<dbReference type="InterPro" id="IPR002048">
    <property type="entry name" value="EF_hand_dom"/>
</dbReference>
<dbReference type="GO" id="GO:0005509">
    <property type="term" value="F:calcium ion binding"/>
    <property type="evidence" value="ECO:0007669"/>
    <property type="project" value="InterPro"/>
</dbReference>
<dbReference type="PROSITE" id="PS50222">
    <property type="entry name" value="EF_HAND_2"/>
    <property type="match status" value="2"/>
</dbReference>
<protein>
    <recommendedName>
        <fullName evidence="2">EF-hand domain-containing protein</fullName>
    </recommendedName>
</protein>
<dbReference type="PROSITE" id="PS00018">
    <property type="entry name" value="EF_HAND_1"/>
    <property type="match status" value="2"/>
</dbReference>
<sequence length="249" mass="27316">MFDVDANGKLEGEELMRILMHGNSNVSLEDATELIASFDTNDDGVLDVNEFISAMAATTGAVGTATHAARYEYHDAKQAVRDAKLSFLKGEVVDFTSVIQRAERAELPKEVLTTLNTLKSHADRSPPKTAAPIIGATMPRGSTFIKVQTMTGKTIHVPVTPEVDTVRDIMTAIENMEGIPVDAIHLIWCGFTLTDFPRFDGTLNEIRGFGLTAGGRFVGDRFTKTDLRLRFGEDGHTLCLVVRMSKWRA</sequence>
<evidence type="ECO:0000313" key="3">
    <source>
        <dbReference type="EMBL" id="CAD9447568.1"/>
    </source>
</evidence>
<dbReference type="Pfam" id="PF13499">
    <property type="entry name" value="EF-hand_7"/>
    <property type="match status" value="1"/>
</dbReference>
<feature type="domain" description="EF-hand" evidence="2">
    <location>
        <begin position="1"/>
        <end position="25"/>
    </location>
</feature>
<proteinExistence type="predicted"/>
<dbReference type="Gene3D" id="1.10.238.10">
    <property type="entry name" value="EF-hand"/>
    <property type="match status" value="1"/>
</dbReference>
<dbReference type="InterPro" id="IPR029071">
    <property type="entry name" value="Ubiquitin-like_domsf"/>
</dbReference>
<evidence type="ECO:0000256" key="1">
    <source>
        <dbReference type="ARBA" id="ARBA00022837"/>
    </source>
</evidence>
<organism evidence="3">
    <name type="scientific">Haptolina brevifila</name>
    <dbReference type="NCBI Taxonomy" id="156173"/>
    <lineage>
        <taxon>Eukaryota</taxon>
        <taxon>Haptista</taxon>
        <taxon>Haptophyta</taxon>
        <taxon>Prymnesiophyceae</taxon>
        <taxon>Prymnesiales</taxon>
        <taxon>Prymnesiaceae</taxon>
        <taxon>Haptolina</taxon>
    </lineage>
</organism>
<dbReference type="EMBL" id="HBGU01027435">
    <property type="protein sequence ID" value="CAD9447568.1"/>
    <property type="molecule type" value="Transcribed_RNA"/>
</dbReference>
<dbReference type="SMART" id="SM00054">
    <property type="entry name" value="EFh"/>
    <property type="match status" value="2"/>
</dbReference>
<dbReference type="SUPFAM" id="SSF54236">
    <property type="entry name" value="Ubiquitin-like"/>
    <property type="match status" value="1"/>
</dbReference>
<gene>
    <name evidence="3" type="ORF">CBRE1094_LOCUS14887</name>
</gene>
<dbReference type="SUPFAM" id="SSF47473">
    <property type="entry name" value="EF-hand"/>
    <property type="match status" value="1"/>
</dbReference>
<name>A0A7S2D8X2_9EUKA</name>
<dbReference type="InterPro" id="IPR011992">
    <property type="entry name" value="EF-hand-dom_pair"/>
</dbReference>
<keyword evidence="1" id="KW-0106">Calcium</keyword>
<dbReference type="CDD" id="cd00051">
    <property type="entry name" value="EFh"/>
    <property type="match status" value="1"/>
</dbReference>
<feature type="domain" description="EF-hand" evidence="2">
    <location>
        <begin position="26"/>
        <end position="61"/>
    </location>
</feature>
<dbReference type="CDD" id="cd17039">
    <property type="entry name" value="Ubl_ubiquitin_like"/>
    <property type="match status" value="1"/>
</dbReference>
<dbReference type="InterPro" id="IPR018247">
    <property type="entry name" value="EF_Hand_1_Ca_BS"/>
</dbReference>
<dbReference type="Gene3D" id="3.10.20.90">
    <property type="entry name" value="Phosphatidylinositol 3-kinase Catalytic Subunit, Chain A, domain 1"/>
    <property type="match status" value="1"/>
</dbReference>